<dbReference type="InterPro" id="IPR036890">
    <property type="entry name" value="HATPase_C_sf"/>
</dbReference>
<dbReference type="PROSITE" id="PS50109">
    <property type="entry name" value="HIS_KIN"/>
    <property type="match status" value="1"/>
</dbReference>
<dbReference type="InterPro" id="IPR000014">
    <property type="entry name" value="PAS"/>
</dbReference>
<dbReference type="NCBIfam" id="TIGR00229">
    <property type="entry name" value="sensory_box"/>
    <property type="match status" value="3"/>
</dbReference>
<dbReference type="GO" id="GO:0000155">
    <property type="term" value="F:phosphorelay sensor kinase activity"/>
    <property type="evidence" value="ECO:0007669"/>
    <property type="project" value="InterPro"/>
</dbReference>
<dbReference type="EMBL" id="CP047897">
    <property type="protein sequence ID" value="QHL87935.1"/>
    <property type="molecule type" value="Genomic_DNA"/>
</dbReference>
<dbReference type="InterPro" id="IPR003661">
    <property type="entry name" value="HisK_dim/P_dom"/>
</dbReference>
<dbReference type="Gene3D" id="3.30.565.10">
    <property type="entry name" value="Histidine kinase-like ATPase, C-terminal domain"/>
    <property type="match status" value="1"/>
</dbReference>
<dbReference type="PANTHER" id="PTHR43304:SF1">
    <property type="entry name" value="PAC DOMAIN-CONTAINING PROTEIN"/>
    <property type="match status" value="1"/>
</dbReference>
<evidence type="ECO:0000259" key="7">
    <source>
        <dbReference type="PROSITE" id="PS50112"/>
    </source>
</evidence>
<dbReference type="SUPFAM" id="SSF47384">
    <property type="entry name" value="Homodimeric domain of signal transducing histidine kinase"/>
    <property type="match status" value="1"/>
</dbReference>
<dbReference type="CDD" id="cd00130">
    <property type="entry name" value="PAS"/>
    <property type="match status" value="4"/>
</dbReference>
<feature type="domain" description="PAC" evidence="8">
    <location>
        <begin position="444"/>
        <end position="498"/>
    </location>
</feature>
<organism evidence="9 10">
    <name type="scientific">Nibribacter ruber</name>
    <dbReference type="NCBI Taxonomy" id="2698458"/>
    <lineage>
        <taxon>Bacteria</taxon>
        <taxon>Pseudomonadati</taxon>
        <taxon>Bacteroidota</taxon>
        <taxon>Cytophagia</taxon>
        <taxon>Cytophagales</taxon>
        <taxon>Hymenobacteraceae</taxon>
        <taxon>Nibribacter</taxon>
    </lineage>
</organism>
<evidence type="ECO:0000256" key="3">
    <source>
        <dbReference type="ARBA" id="ARBA00022553"/>
    </source>
</evidence>
<dbReference type="SUPFAM" id="SSF55874">
    <property type="entry name" value="ATPase domain of HSP90 chaperone/DNA topoisomerase II/histidine kinase"/>
    <property type="match status" value="1"/>
</dbReference>
<dbReference type="RefSeq" id="WP_160691815.1">
    <property type="nucleotide sequence ID" value="NZ_CP047897.1"/>
</dbReference>
<keyword evidence="3" id="KW-0597">Phosphoprotein</keyword>
<dbReference type="InterPro" id="IPR005467">
    <property type="entry name" value="His_kinase_dom"/>
</dbReference>
<evidence type="ECO:0000256" key="5">
    <source>
        <dbReference type="ARBA" id="ARBA00022777"/>
    </source>
</evidence>
<proteinExistence type="predicted"/>
<feature type="domain" description="PAS" evidence="7">
    <location>
        <begin position="249"/>
        <end position="324"/>
    </location>
</feature>
<feature type="domain" description="PAS" evidence="7">
    <location>
        <begin position="33"/>
        <end position="84"/>
    </location>
</feature>
<name>A0A6P1P071_9BACT</name>
<dbReference type="SMART" id="SM00086">
    <property type="entry name" value="PAC"/>
    <property type="match status" value="3"/>
</dbReference>
<dbReference type="KEGG" id="nib:GU926_11030"/>
<feature type="domain" description="Histidine kinase" evidence="6">
    <location>
        <begin position="516"/>
        <end position="731"/>
    </location>
</feature>
<keyword evidence="5" id="KW-0418">Kinase</keyword>
<dbReference type="InterPro" id="IPR000700">
    <property type="entry name" value="PAS-assoc_C"/>
</dbReference>
<feature type="domain" description="PAS" evidence="7">
    <location>
        <begin position="372"/>
        <end position="444"/>
    </location>
</feature>
<dbReference type="PROSITE" id="PS50112">
    <property type="entry name" value="PAS"/>
    <property type="match status" value="3"/>
</dbReference>
<evidence type="ECO:0000256" key="4">
    <source>
        <dbReference type="ARBA" id="ARBA00022679"/>
    </source>
</evidence>
<dbReference type="Pfam" id="PF02518">
    <property type="entry name" value="HATPase_c"/>
    <property type="match status" value="1"/>
</dbReference>
<feature type="domain" description="PAC" evidence="8">
    <location>
        <begin position="321"/>
        <end position="375"/>
    </location>
</feature>
<dbReference type="Pfam" id="PF08447">
    <property type="entry name" value="PAS_3"/>
    <property type="match status" value="1"/>
</dbReference>
<dbReference type="InterPro" id="IPR013655">
    <property type="entry name" value="PAS_fold_3"/>
</dbReference>
<dbReference type="AlphaFoldDB" id="A0A6P1P071"/>
<evidence type="ECO:0000256" key="1">
    <source>
        <dbReference type="ARBA" id="ARBA00000085"/>
    </source>
</evidence>
<keyword evidence="10" id="KW-1185">Reference proteome</keyword>
<keyword evidence="4" id="KW-0808">Transferase</keyword>
<evidence type="ECO:0000313" key="10">
    <source>
        <dbReference type="Proteomes" id="UP000464214"/>
    </source>
</evidence>
<accession>A0A6P1P071</accession>
<dbReference type="Gene3D" id="3.30.450.20">
    <property type="entry name" value="PAS domain"/>
    <property type="match status" value="4"/>
</dbReference>
<dbReference type="Gene3D" id="1.10.287.130">
    <property type="match status" value="1"/>
</dbReference>
<dbReference type="CDD" id="cd00082">
    <property type="entry name" value="HisKA"/>
    <property type="match status" value="1"/>
</dbReference>
<evidence type="ECO:0000313" key="9">
    <source>
        <dbReference type="EMBL" id="QHL87935.1"/>
    </source>
</evidence>
<sequence>MESKGKYFIQGEQSTINWEKFAQVSLDMVCTTNADGVYTYVSEASLDMLGYASHEMIGRPFQEFLHPEDIAKTEQGMVVVLEGTKKRDFQNRLLHKDGHVVTVQWSSVWSVEDGLLYSTARDITSLVQAYETIKQQNLKLNTLFDSITDALVIVDTGWHITFFNREAERLLPIDRPMHLGENVWKVFPEAIGGEPYTKCYQAVQTGRTVTFTTFHRGLDKWFHVKAFPSPEGLSIYFDDVSDLVKAKEELEKLALVASKTTQGVIITNAEGITEWVNEGFTHLLGFSMEDMVGKKPGAVMQGPKTDPDTVAYIRSMLQKQLPFNATLTNYTKEGTELFVAMDITPIFSGSGNLVRFIAILQDVTAQVHTQQELERLALVASKTNNGVLICDSEWRIQWVNEGFTRLLGYSLEEALGQQPKVFLKSHHSDSTDIAPPWQNLYKGELVSFKAPNGRKDGTDVWLSVDISPIFNEKGELTTYVVVQTDITDLKSSELELSKLADDLYRQNSDLQKFTYIVSHNLRSPVSNALGITQLMTRTDKHSNAFDVSLDYLSQSIQKLDAVLRDMNTILTVRDSAGNLWLEEVDVRNVLEQALSSFQEQLELVNAQVSVRTQEVLLARANKAYLYSIFHNLISNSLKYRSQDRPLQLSIKCFGSQGKATAISFSDNGSGFDTIKARGNIFKLYKRFHKEQEGRGMGLYLVKSHLDAMGGHIEVTSQIGVGTRFLIYFPQV</sequence>
<dbReference type="SMART" id="SM00387">
    <property type="entry name" value="HATPase_c"/>
    <property type="match status" value="1"/>
</dbReference>
<dbReference type="SMART" id="SM00091">
    <property type="entry name" value="PAS"/>
    <property type="match status" value="4"/>
</dbReference>
<reference evidence="9 10" key="1">
    <citation type="submission" date="2020-01" db="EMBL/GenBank/DDBJ databases">
        <authorList>
            <person name="Kim M."/>
        </authorList>
    </citation>
    <scope>NUCLEOTIDE SEQUENCE [LARGE SCALE GENOMIC DNA]</scope>
    <source>
        <strain evidence="9 10">BT10</strain>
    </source>
</reference>
<dbReference type="PROSITE" id="PS50113">
    <property type="entry name" value="PAC"/>
    <property type="match status" value="2"/>
</dbReference>
<evidence type="ECO:0000256" key="2">
    <source>
        <dbReference type="ARBA" id="ARBA00012438"/>
    </source>
</evidence>
<dbReference type="InterPro" id="IPR003594">
    <property type="entry name" value="HATPase_dom"/>
</dbReference>
<dbReference type="SUPFAM" id="SSF55785">
    <property type="entry name" value="PYP-like sensor domain (PAS domain)"/>
    <property type="match status" value="4"/>
</dbReference>
<dbReference type="InterPro" id="IPR001610">
    <property type="entry name" value="PAC"/>
</dbReference>
<evidence type="ECO:0000259" key="6">
    <source>
        <dbReference type="PROSITE" id="PS50109"/>
    </source>
</evidence>
<dbReference type="InterPro" id="IPR035965">
    <property type="entry name" value="PAS-like_dom_sf"/>
</dbReference>
<dbReference type="InterPro" id="IPR052162">
    <property type="entry name" value="Sensor_kinase/Photoreceptor"/>
</dbReference>
<comment type="catalytic activity">
    <reaction evidence="1">
        <text>ATP + protein L-histidine = ADP + protein N-phospho-L-histidine.</text>
        <dbReference type="EC" id="2.7.13.3"/>
    </reaction>
</comment>
<gene>
    <name evidence="9" type="ORF">GU926_11030</name>
</gene>
<protein>
    <recommendedName>
        <fullName evidence="2">histidine kinase</fullName>
        <ecNumber evidence="2">2.7.13.3</ecNumber>
    </recommendedName>
</protein>
<dbReference type="Pfam" id="PF13426">
    <property type="entry name" value="PAS_9"/>
    <property type="match status" value="2"/>
</dbReference>
<dbReference type="EC" id="2.7.13.3" evidence="2"/>
<dbReference type="PANTHER" id="PTHR43304">
    <property type="entry name" value="PHYTOCHROME-LIKE PROTEIN CPH1"/>
    <property type="match status" value="1"/>
</dbReference>
<dbReference type="Pfam" id="PF13188">
    <property type="entry name" value="PAS_8"/>
    <property type="match status" value="1"/>
</dbReference>
<dbReference type="InterPro" id="IPR036097">
    <property type="entry name" value="HisK_dim/P_sf"/>
</dbReference>
<dbReference type="Proteomes" id="UP000464214">
    <property type="component" value="Chromosome"/>
</dbReference>
<dbReference type="PRINTS" id="PR00344">
    <property type="entry name" value="BCTRLSENSOR"/>
</dbReference>
<dbReference type="InterPro" id="IPR004358">
    <property type="entry name" value="Sig_transdc_His_kin-like_C"/>
</dbReference>
<evidence type="ECO:0000259" key="8">
    <source>
        <dbReference type="PROSITE" id="PS50113"/>
    </source>
</evidence>